<feature type="coiled-coil region" evidence="1">
    <location>
        <begin position="117"/>
        <end position="144"/>
    </location>
</feature>
<feature type="coiled-coil region" evidence="1">
    <location>
        <begin position="187"/>
        <end position="299"/>
    </location>
</feature>
<gene>
    <name evidence="3" type="ORF">B0H17DRAFT_1331504</name>
</gene>
<name>A0AAD7GE06_MYCRO</name>
<dbReference type="EMBL" id="JARKIE010000067">
    <property type="protein sequence ID" value="KAJ7690063.1"/>
    <property type="molecule type" value="Genomic_DNA"/>
</dbReference>
<protein>
    <submittedName>
        <fullName evidence="3">Uncharacterized protein</fullName>
    </submittedName>
</protein>
<comment type="caution">
    <text evidence="3">The sequence shown here is derived from an EMBL/GenBank/DDBJ whole genome shotgun (WGS) entry which is preliminary data.</text>
</comment>
<feature type="region of interest" description="Disordered" evidence="2">
    <location>
        <begin position="1"/>
        <end position="85"/>
    </location>
</feature>
<evidence type="ECO:0000313" key="3">
    <source>
        <dbReference type="EMBL" id="KAJ7690063.1"/>
    </source>
</evidence>
<proteinExistence type="predicted"/>
<dbReference type="AlphaFoldDB" id="A0AAD7GE06"/>
<keyword evidence="1" id="KW-0175">Coiled coil</keyword>
<reference evidence="3" key="1">
    <citation type="submission" date="2023-03" db="EMBL/GenBank/DDBJ databases">
        <title>Massive genome expansion in bonnet fungi (Mycena s.s.) driven by repeated elements and novel gene families across ecological guilds.</title>
        <authorList>
            <consortium name="Lawrence Berkeley National Laboratory"/>
            <person name="Harder C.B."/>
            <person name="Miyauchi S."/>
            <person name="Viragh M."/>
            <person name="Kuo A."/>
            <person name="Thoen E."/>
            <person name="Andreopoulos B."/>
            <person name="Lu D."/>
            <person name="Skrede I."/>
            <person name="Drula E."/>
            <person name="Henrissat B."/>
            <person name="Morin E."/>
            <person name="Kohler A."/>
            <person name="Barry K."/>
            <person name="LaButti K."/>
            <person name="Morin E."/>
            <person name="Salamov A."/>
            <person name="Lipzen A."/>
            <person name="Mereny Z."/>
            <person name="Hegedus B."/>
            <person name="Baldrian P."/>
            <person name="Stursova M."/>
            <person name="Weitz H."/>
            <person name="Taylor A."/>
            <person name="Grigoriev I.V."/>
            <person name="Nagy L.G."/>
            <person name="Martin F."/>
            <person name="Kauserud H."/>
        </authorList>
    </citation>
    <scope>NUCLEOTIDE SEQUENCE</scope>
    <source>
        <strain evidence="3">CBHHK067</strain>
    </source>
</reference>
<sequence>MSSIPQPPKEPPSRRSEISRNAAAASAIQMGTEDVTSKRKREGSEDDSVERHSARLRTRQESLPEDSTPHEEIPTQQGPDSDPSLADMMATITTLDKMAKTVWARELATKLLSANEVAELRNKNQQLRSDAEVMQQESHSLRQSLDETSIEVLQLRASASVLRYQNHKLAMQVNSLEEASHTARGLLDQTRSELDQLRCSAHIKEQKAQDAQATLEEELNHARRRLDEGRAREQAAHTDIQLCLTWVAAACEQLITNNGQLKDELLGLRERLSEADVELAKEKEKSAEIEGKATNLKRAVSDAISRYQL</sequence>
<evidence type="ECO:0000256" key="1">
    <source>
        <dbReference type="SAM" id="Coils"/>
    </source>
</evidence>
<dbReference type="Proteomes" id="UP001221757">
    <property type="component" value="Unassembled WGS sequence"/>
</dbReference>
<feature type="compositionally biased region" description="Basic and acidic residues" evidence="2">
    <location>
        <begin position="49"/>
        <end position="73"/>
    </location>
</feature>
<evidence type="ECO:0000313" key="4">
    <source>
        <dbReference type="Proteomes" id="UP001221757"/>
    </source>
</evidence>
<keyword evidence="4" id="KW-1185">Reference proteome</keyword>
<accession>A0AAD7GE06</accession>
<evidence type="ECO:0000256" key="2">
    <source>
        <dbReference type="SAM" id="MobiDB-lite"/>
    </source>
</evidence>
<organism evidence="3 4">
    <name type="scientific">Mycena rosella</name>
    <name type="common">Pink bonnet</name>
    <name type="synonym">Agaricus rosellus</name>
    <dbReference type="NCBI Taxonomy" id="1033263"/>
    <lineage>
        <taxon>Eukaryota</taxon>
        <taxon>Fungi</taxon>
        <taxon>Dikarya</taxon>
        <taxon>Basidiomycota</taxon>
        <taxon>Agaricomycotina</taxon>
        <taxon>Agaricomycetes</taxon>
        <taxon>Agaricomycetidae</taxon>
        <taxon>Agaricales</taxon>
        <taxon>Marasmiineae</taxon>
        <taxon>Mycenaceae</taxon>
        <taxon>Mycena</taxon>
    </lineage>
</organism>
<feature type="compositionally biased region" description="Pro residues" evidence="2">
    <location>
        <begin position="1"/>
        <end position="10"/>
    </location>
</feature>